<dbReference type="WBParaSite" id="HPBE_0000768201-mRNA-1">
    <property type="protein sequence ID" value="HPBE_0000768201-mRNA-1"/>
    <property type="gene ID" value="HPBE_0000768201"/>
</dbReference>
<dbReference type="Proteomes" id="UP000050761">
    <property type="component" value="Unassembled WGS sequence"/>
</dbReference>
<dbReference type="AlphaFoldDB" id="A0A3P8BMP3"/>
<name>A0A3P8BMP3_HELPZ</name>
<evidence type="ECO:0000313" key="8">
    <source>
        <dbReference type="EMBL" id="VDO73252.1"/>
    </source>
</evidence>
<evidence type="ECO:0000256" key="5">
    <source>
        <dbReference type="ARBA" id="ARBA00023228"/>
    </source>
</evidence>
<dbReference type="GO" id="GO:0032418">
    <property type="term" value="P:lysosome localization"/>
    <property type="evidence" value="ECO:0007669"/>
    <property type="project" value="InterPro"/>
</dbReference>
<keyword evidence="6" id="KW-0449">Lipoprotein</keyword>
<feature type="compositionally biased region" description="Low complexity" evidence="7">
    <location>
        <begin position="1"/>
        <end position="18"/>
    </location>
</feature>
<dbReference type="InterPro" id="IPR018780">
    <property type="entry name" value="TBORCS5"/>
</dbReference>
<sequence>MGNEQSASSSSPQPSSNSTFAFLSGRGTSVKKSKGIVVVSGGAAKVERLEDDEVYKRFLEIPRFLPILRHAIGKKDVPPSELPHKLSSRPLFRMATRFQHHLKVCANTVAADQSQINAAVKSVEADAATVTSMFSEKKKAADDFVAQLQTLDKLRDDVLHVQLLLEHIVPMAETLNELLVPSERLPPLALSRVLDRTPVSTSASSSQHSTPRHLPAGGSSSHPRIAPIEEVRVVDRSK</sequence>
<reference evidence="10" key="2">
    <citation type="submission" date="2019-09" db="UniProtKB">
        <authorList>
            <consortium name="WormBaseParasite"/>
        </authorList>
    </citation>
    <scope>IDENTIFICATION</scope>
</reference>
<keyword evidence="4" id="KW-0472">Membrane</keyword>
<dbReference type="GO" id="GO:0030672">
    <property type="term" value="C:synaptic vesicle membrane"/>
    <property type="evidence" value="ECO:0007669"/>
    <property type="project" value="TreeGrafter"/>
</dbReference>
<evidence type="ECO:0000256" key="6">
    <source>
        <dbReference type="ARBA" id="ARBA00023288"/>
    </source>
</evidence>
<dbReference type="EMBL" id="UZAH01025952">
    <property type="protein sequence ID" value="VDO73252.1"/>
    <property type="molecule type" value="Genomic_DNA"/>
</dbReference>
<evidence type="ECO:0000256" key="7">
    <source>
        <dbReference type="SAM" id="MobiDB-lite"/>
    </source>
</evidence>
<comment type="subcellular location">
    <subcellularLocation>
        <location evidence="1">Lysosome membrane</location>
        <topology evidence="1">Lipid-anchor</topology>
        <orientation evidence="1">Cytoplasmic side</orientation>
    </subcellularLocation>
</comment>
<keyword evidence="5" id="KW-0458">Lysosome</keyword>
<comment type="similarity">
    <text evidence="2">Belongs to the BORCS5 family.</text>
</comment>
<evidence type="ECO:0000313" key="10">
    <source>
        <dbReference type="WBParaSite" id="HPBE_0000768201-mRNA-1"/>
    </source>
</evidence>
<dbReference type="OrthoDB" id="10035640at2759"/>
<feature type="compositionally biased region" description="Basic and acidic residues" evidence="7">
    <location>
        <begin position="227"/>
        <end position="238"/>
    </location>
</feature>
<feature type="region of interest" description="Disordered" evidence="7">
    <location>
        <begin position="196"/>
        <end position="238"/>
    </location>
</feature>
<feature type="region of interest" description="Disordered" evidence="7">
    <location>
        <begin position="1"/>
        <end position="30"/>
    </location>
</feature>
<evidence type="ECO:0000256" key="1">
    <source>
        <dbReference type="ARBA" id="ARBA00004122"/>
    </source>
</evidence>
<gene>
    <name evidence="8" type="ORF">HPBE_LOCUS7683</name>
</gene>
<dbReference type="PANTHER" id="PTHR31634">
    <property type="entry name" value="BLOC-1-RELATED COMPLEX SUBUNIT 5"/>
    <property type="match status" value="1"/>
</dbReference>
<dbReference type="PANTHER" id="PTHR31634:SF2">
    <property type="entry name" value="BLOC-1-RELATED COMPLEX SUBUNIT 5"/>
    <property type="match status" value="1"/>
</dbReference>
<accession>A0A3P8BMP3</accession>
<dbReference type="GO" id="GO:1903744">
    <property type="term" value="P:positive regulation of anterograde synaptic vesicle transport"/>
    <property type="evidence" value="ECO:0007669"/>
    <property type="project" value="TreeGrafter"/>
</dbReference>
<dbReference type="GO" id="GO:0098574">
    <property type="term" value="C:cytoplasmic side of lysosomal membrane"/>
    <property type="evidence" value="ECO:0007669"/>
    <property type="project" value="TreeGrafter"/>
</dbReference>
<evidence type="ECO:0000256" key="3">
    <source>
        <dbReference type="ARBA" id="ARBA00022300"/>
    </source>
</evidence>
<organism evidence="8">
    <name type="scientific">Heligmosomoides polygyrus</name>
    <name type="common">Parasitic roundworm</name>
    <dbReference type="NCBI Taxonomy" id="6339"/>
    <lineage>
        <taxon>Eukaryota</taxon>
        <taxon>Metazoa</taxon>
        <taxon>Ecdysozoa</taxon>
        <taxon>Nematoda</taxon>
        <taxon>Chromadorea</taxon>
        <taxon>Rhabditida</taxon>
        <taxon>Rhabditina</taxon>
        <taxon>Rhabditomorpha</taxon>
        <taxon>Strongyloidea</taxon>
        <taxon>Heligmosomidae</taxon>
        <taxon>Heligmosomoides</taxon>
    </lineage>
</organism>
<proteinExistence type="inferred from homology"/>
<evidence type="ECO:0000256" key="2">
    <source>
        <dbReference type="ARBA" id="ARBA00010235"/>
    </source>
</evidence>
<evidence type="ECO:0000256" key="4">
    <source>
        <dbReference type="ARBA" id="ARBA00023136"/>
    </source>
</evidence>
<evidence type="ECO:0000313" key="9">
    <source>
        <dbReference type="Proteomes" id="UP000050761"/>
    </source>
</evidence>
<keyword evidence="9" id="KW-1185">Reference proteome</keyword>
<dbReference type="Pfam" id="PF10158">
    <property type="entry name" value="LOH1CR12"/>
    <property type="match status" value="1"/>
</dbReference>
<protein>
    <recommendedName>
        <fullName evidence="3">BLOC-1-related complex subunit 5</fullName>
    </recommendedName>
</protein>
<dbReference type="GO" id="GO:0099078">
    <property type="term" value="C:BORC complex"/>
    <property type="evidence" value="ECO:0007669"/>
    <property type="project" value="TreeGrafter"/>
</dbReference>
<dbReference type="GO" id="GO:0072384">
    <property type="term" value="P:organelle transport along microtubule"/>
    <property type="evidence" value="ECO:0007669"/>
    <property type="project" value="TreeGrafter"/>
</dbReference>
<feature type="compositionally biased region" description="Low complexity" evidence="7">
    <location>
        <begin position="200"/>
        <end position="209"/>
    </location>
</feature>
<dbReference type="CDD" id="cd22789">
    <property type="entry name" value="BORCS5-like"/>
    <property type="match status" value="1"/>
</dbReference>
<reference evidence="8 9" key="1">
    <citation type="submission" date="2018-11" db="EMBL/GenBank/DDBJ databases">
        <authorList>
            <consortium name="Pathogen Informatics"/>
        </authorList>
    </citation>
    <scope>NUCLEOTIDE SEQUENCE [LARGE SCALE GENOMIC DNA]</scope>
</reference>